<dbReference type="InterPro" id="IPR046341">
    <property type="entry name" value="SET_dom_sf"/>
</dbReference>
<dbReference type="EMBL" id="BAAATE010000029">
    <property type="protein sequence ID" value="GAA2688109.1"/>
    <property type="molecule type" value="Genomic_DNA"/>
</dbReference>
<dbReference type="RefSeq" id="WP_346153522.1">
    <property type="nucleotide sequence ID" value="NZ_BAAATE010000029.1"/>
</dbReference>
<feature type="domain" description="SET" evidence="1">
    <location>
        <begin position="11"/>
        <end position="118"/>
    </location>
</feature>
<organism evidence="2 3">
    <name type="scientific">Nonomuraea recticatena</name>
    <dbReference type="NCBI Taxonomy" id="46178"/>
    <lineage>
        <taxon>Bacteria</taxon>
        <taxon>Bacillati</taxon>
        <taxon>Actinomycetota</taxon>
        <taxon>Actinomycetes</taxon>
        <taxon>Streptosporangiales</taxon>
        <taxon>Streptosporangiaceae</taxon>
        <taxon>Nonomuraea</taxon>
    </lineage>
</organism>
<evidence type="ECO:0000313" key="2">
    <source>
        <dbReference type="EMBL" id="GAA2688109.1"/>
    </source>
</evidence>
<dbReference type="Proteomes" id="UP001501666">
    <property type="component" value="Unassembled WGS sequence"/>
</dbReference>
<proteinExistence type="predicted"/>
<keyword evidence="3" id="KW-1185">Reference proteome</keyword>
<dbReference type="InterPro" id="IPR001214">
    <property type="entry name" value="SET_dom"/>
</dbReference>
<protein>
    <recommendedName>
        <fullName evidence="1">SET domain-containing protein</fullName>
    </recommendedName>
</protein>
<evidence type="ECO:0000313" key="3">
    <source>
        <dbReference type="Proteomes" id="UP001501666"/>
    </source>
</evidence>
<sequence>MREAMSGTYEADCWLSPSARPQHSPIHGTGLFAIKQICQDEVVMRLGGRVITDEILARLTPPYSSLTVAEGIHLLLDPAHPVRYGNHSCDPTLWHRDAATVIARRDVDPGEELTIDYATHTGVEAWSMACRCDTPLCRGVVTGNDWRLSRLQDTYGTHWSPPLLERIKAAAVDRSSPITGASTLSDQPE</sequence>
<evidence type="ECO:0000259" key="1">
    <source>
        <dbReference type="PROSITE" id="PS50280"/>
    </source>
</evidence>
<reference evidence="2 3" key="1">
    <citation type="journal article" date="2019" name="Int. J. Syst. Evol. Microbiol.">
        <title>The Global Catalogue of Microorganisms (GCM) 10K type strain sequencing project: providing services to taxonomists for standard genome sequencing and annotation.</title>
        <authorList>
            <consortium name="The Broad Institute Genomics Platform"/>
            <consortium name="The Broad Institute Genome Sequencing Center for Infectious Disease"/>
            <person name="Wu L."/>
            <person name="Ma J."/>
        </authorList>
    </citation>
    <scope>NUCLEOTIDE SEQUENCE [LARGE SCALE GENOMIC DNA]</scope>
    <source>
        <strain evidence="2 3">JCM 6835</strain>
    </source>
</reference>
<gene>
    <name evidence="2" type="ORF">GCM10010412_076580</name>
</gene>
<accession>A0ABN3SWV3</accession>
<dbReference type="PROSITE" id="PS50280">
    <property type="entry name" value="SET"/>
    <property type="match status" value="1"/>
</dbReference>
<dbReference type="SMART" id="SM00317">
    <property type="entry name" value="SET"/>
    <property type="match status" value="1"/>
</dbReference>
<dbReference type="Pfam" id="PF00856">
    <property type="entry name" value="SET"/>
    <property type="match status" value="1"/>
</dbReference>
<comment type="caution">
    <text evidence="2">The sequence shown here is derived from an EMBL/GenBank/DDBJ whole genome shotgun (WGS) entry which is preliminary data.</text>
</comment>
<dbReference type="Gene3D" id="2.170.270.10">
    <property type="entry name" value="SET domain"/>
    <property type="match status" value="1"/>
</dbReference>
<name>A0ABN3SWV3_9ACTN</name>
<dbReference type="SUPFAM" id="SSF82199">
    <property type="entry name" value="SET domain"/>
    <property type="match status" value="1"/>
</dbReference>